<dbReference type="GO" id="GO:0016616">
    <property type="term" value="F:oxidoreductase activity, acting on the CH-OH group of donors, NAD or NADP as acceptor"/>
    <property type="evidence" value="ECO:0007669"/>
    <property type="project" value="InterPro"/>
</dbReference>
<dbReference type="InterPro" id="IPR022616">
    <property type="entry name" value="Glyco_hydro_4_C"/>
</dbReference>
<evidence type="ECO:0000259" key="14">
    <source>
        <dbReference type="Pfam" id="PF11975"/>
    </source>
</evidence>
<evidence type="ECO:0000313" key="16">
    <source>
        <dbReference type="Proteomes" id="UP000675554"/>
    </source>
</evidence>
<evidence type="ECO:0000256" key="5">
    <source>
        <dbReference type="ARBA" id="ARBA00023027"/>
    </source>
</evidence>
<evidence type="ECO:0000256" key="7">
    <source>
        <dbReference type="ARBA" id="ARBA00023277"/>
    </source>
</evidence>
<feature type="domain" description="Glycosyl hydrolase family 4 C-terminal" evidence="14">
    <location>
        <begin position="219"/>
        <end position="426"/>
    </location>
</feature>
<feature type="site" description="Increases basicity of active site Tyr" evidence="11">
    <location>
        <position position="133"/>
    </location>
</feature>
<feature type="binding site" evidence="9">
    <location>
        <position position="171"/>
    </location>
    <ligand>
        <name>substrate</name>
    </ligand>
</feature>
<evidence type="ECO:0000256" key="1">
    <source>
        <dbReference type="ARBA" id="ARBA00001936"/>
    </source>
</evidence>
<dbReference type="EMBL" id="JAGSMN010000395">
    <property type="protein sequence ID" value="MBR7674857.1"/>
    <property type="molecule type" value="Genomic_DNA"/>
</dbReference>
<keyword evidence="7" id="KW-0119">Carbohydrate metabolism</keyword>
<comment type="cofactor">
    <cofactor evidence="1">
        <name>Mn(2+)</name>
        <dbReference type="ChEBI" id="CHEBI:29035"/>
    </cofactor>
</comment>
<dbReference type="NCBIfam" id="NF011657">
    <property type="entry name" value="PRK15076.1"/>
    <property type="match status" value="1"/>
</dbReference>
<keyword evidence="10" id="KW-0533">Nickel</keyword>
<dbReference type="PANTHER" id="PTHR32092:SF6">
    <property type="entry name" value="ALPHA-GALACTOSIDASE"/>
    <property type="match status" value="1"/>
</dbReference>
<keyword evidence="10" id="KW-0170">Cobalt</keyword>
<dbReference type="GO" id="GO:0004553">
    <property type="term" value="F:hydrolase activity, hydrolyzing O-glycosyl compounds"/>
    <property type="evidence" value="ECO:0007669"/>
    <property type="project" value="InterPro"/>
</dbReference>
<dbReference type="InterPro" id="IPR036291">
    <property type="entry name" value="NAD(P)-bd_dom_sf"/>
</dbReference>
<keyword evidence="10" id="KW-0408">Iron</keyword>
<accession>A0A8T4IY58</accession>
<dbReference type="Pfam" id="PF02056">
    <property type="entry name" value="Glyco_hydro_4"/>
    <property type="match status" value="1"/>
</dbReference>
<dbReference type="SUPFAM" id="SSF51735">
    <property type="entry name" value="NAD(P)-binding Rossmann-fold domains"/>
    <property type="match status" value="1"/>
</dbReference>
<evidence type="ECO:0000256" key="9">
    <source>
        <dbReference type="PIRSR" id="PIRSR601088-2"/>
    </source>
</evidence>
<dbReference type="InterPro" id="IPR053715">
    <property type="entry name" value="GH4_Enzyme_sf"/>
</dbReference>
<dbReference type="Proteomes" id="UP000675554">
    <property type="component" value="Unassembled WGS sequence"/>
</dbReference>
<evidence type="ECO:0000256" key="2">
    <source>
        <dbReference type="ARBA" id="ARBA00010141"/>
    </source>
</evidence>
<proteinExistence type="inferred from homology"/>
<reference evidence="15" key="1">
    <citation type="submission" date="2021-04" db="EMBL/GenBank/DDBJ databases">
        <title>Sequencing of actinobacteria type strains.</title>
        <authorList>
            <person name="Nguyen G.-S."/>
            <person name="Wentzel A."/>
        </authorList>
    </citation>
    <scope>NUCLEOTIDE SEQUENCE</scope>
    <source>
        <strain evidence="15">DSM 42095</strain>
    </source>
</reference>
<dbReference type="Gene3D" id="3.90.1820.10">
    <property type="entry name" value="AglA-like glucosidase"/>
    <property type="match status" value="1"/>
</dbReference>
<dbReference type="AlphaFoldDB" id="A0A8T4IY58"/>
<keyword evidence="4 12" id="KW-0378">Hydrolase</keyword>
<comment type="cofactor">
    <cofactor evidence="12">
        <name>NAD(+)</name>
        <dbReference type="ChEBI" id="CHEBI:57540"/>
    </cofactor>
    <text evidence="12">Binds 1 NAD(+) per subunit.</text>
</comment>
<protein>
    <submittedName>
        <fullName evidence="15">Alpha-glucosidase/alpha-galactosidase</fullName>
    </submittedName>
</protein>
<feature type="binding site" evidence="10">
    <location>
        <position position="223"/>
    </location>
    <ligand>
        <name>Mn(2+)</name>
        <dbReference type="ChEBI" id="CHEBI:29035"/>
    </ligand>
</feature>
<evidence type="ECO:0000313" key="15">
    <source>
        <dbReference type="EMBL" id="MBR7674857.1"/>
    </source>
</evidence>
<evidence type="ECO:0000256" key="4">
    <source>
        <dbReference type="ARBA" id="ARBA00022801"/>
    </source>
</evidence>
<name>A0A8T4IY58_9ACTN</name>
<organism evidence="15 16">
    <name type="scientific">Streptomyces daliensis</name>
    <dbReference type="NCBI Taxonomy" id="299421"/>
    <lineage>
        <taxon>Bacteria</taxon>
        <taxon>Bacillati</taxon>
        <taxon>Actinomycetota</taxon>
        <taxon>Actinomycetes</taxon>
        <taxon>Kitasatosporales</taxon>
        <taxon>Streptomycetaceae</taxon>
        <taxon>Streptomyces</taxon>
    </lineage>
</organism>
<feature type="region of interest" description="Disordered" evidence="13">
    <location>
        <begin position="1"/>
        <end position="22"/>
    </location>
</feature>
<dbReference type="PRINTS" id="PR00732">
    <property type="entry name" value="GLHYDRLASE4"/>
</dbReference>
<dbReference type="InterPro" id="IPR001088">
    <property type="entry name" value="Glyco_hydro_4"/>
</dbReference>
<evidence type="ECO:0000256" key="6">
    <source>
        <dbReference type="ARBA" id="ARBA00023211"/>
    </source>
</evidence>
<dbReference type="GO" id="GO:0046872">
    <property type="term" value="F:metal ion binding"/>
    <property type="evidence" value="ECO:0007669"/>
    <property type="project" value="UniProtKB-KW"/>
</dbReference>
<keyword evidence="3 10" id="KW-0479">Metal-binding</keyword>
<keyword evidence="6 10" id="KW-0464">Manganese</keyword>
<feature type="binding site" evidence="10">
    <location>
        <position position="193"/>
    </location>
    <ligand>
        <name>Mn(2+)</name>
        <dbReference type="ChEBI" id="CHEBI:29035"/>
    </ligand>
</feature>
<dbReference type="CDD" id="cd05297">
    <property type="entry name" value="GH4_alpha_glucosidase_galactosidase"/>
    <property type="match status" value="1"/>
</dbReference>
<dbReference type="InterPro" id="IPR015955">
    <property type="entry name" value="Lactate_DH/Glyco_Ohase_4_C"/>
</dbReference>
<keyword evidence="16" id="KW-1185">Reference proteome</keyword>
<evidence type="ECO:0000256" key="13">
    <source>
        <dbReference type="SAM" id="MobiDB-lite"/>
    </source>
</evidence>
<dbReference type="PANTHER" id="PTHR32092">
    <property type="entry name" value="6-PHOSPHO-BETA-GLUCOSIDASE-RELATED"/>
    <property type="match status" value="1"/>
</dbReference>
<keyword evidence="8 12" id="KW-0326">Glycosidase</keyword>
<gene>
    <name evidence="15" type="ORF">KDA82_17880</name>
</gene>
<evidence type="ECO:0000256" key="11">
    <source>
        <dbReference type="PIRSR" id="PIRSR601088-4"/>
    </source>
</evidence>
<comment type="similarity">
    <text evidence="2 12">Belongs to the glycosyl hydrolase 4 family.</text>
</comment>
<evidence type="ECO:0000256" key="3">
    <source>
        <dbReference type="ARBA" id="ARBA00022723"/>
    </source>
</evidence>
<evidence type="ECO:0000256" key="10">
    <source>
        <dbReference type="PIRSR" id="PIRSR601088-3"/>
    </source>
</evidence>
<dbReference type="GO" id="GO:0005975">
    <property type="term" value="P:carbohydrate metabolic process"/>
    <property type="evidence" value="ECO:0007669"/>
    <property type="project" value="InterPro"/>
</dbReference>
<sequence length="460" mass="50699">MTTTTTPTTATTPKTATGPKAGPAAKKIAFIGAGSVVFTQGLLADLFEFPELKDVHIALHDIDADRLATAHAAADLISETRAAAPRITAHPDRREALDGADFVINIIQVGMREATRTDFDVPARYGLRQTIGDTLGIGGIFRALRTFPVLKALGEDIAELCPDAWLLNYTNPMAMNVQYLTRATGLTRVVGLCHSVYWTMRDLCELLKVPYEEVSYRAAGVNHQAWVLRFEQNGVDLYPRLDALVAEDPQLRRRVRVDMYRRLGYYPTETSEHSSEYVPWYLHHDSEIERLRLPVGAYLDIVDENVAAYEKTREALEAGDPLPVEGTMEYAPQIIHSITTGTPRTVYGNVPNHGHGLIDNLPAHGVVEVPCLVDDLGVQPTRVGSLPPQCAALNSNYLHMNELVVRAALENEPRHIRRAAMADPATAATLPVERIWDLCDDMVRAHGDALQPALRATLGH</sequence>
<comment type="caution">
    <text evidence="15">The sequence shown here is derived from an EMBL/GenBank/DDBJ whole genome shotgun (WGS) entry which is preliminary data.</text>
</comment>
<evidence type="ECO:0000256" key="8">
    <source>
        <dbReference type="ARBA" id="ARBA00023295"/>
    </source>
</evidence>
<keyword evidence="5 12" id="KW-0520">NAD</keyword>
<dbReference type="Pfam" id="PF11975">
    <property type="entry name" value="Glyco_hydro_4C"/>
    <property type="match status" value="1"/>
</dbReference>
<dbReference type="SUPFAM" id="SSF56327">
    <property type="entry name" value="LDH C-terminal domain-like"/>
    <property type="match status" value="1"/>
</dbReference>
<evidence type="ECO:0000256" key="12">
    <source>
        <dbReference type="RuleBase" id="RU361152"/>
    </source>
</evidence>